<proteinExistence type="inferred from homology"/>
<evidence type="ECO:0000313" key="18">
    <source>
        <dbReference type="Proteomes" id="UP000486297"/>
    </source>
</evidence>
<dbReference type="InterPro" id="IPR012910">
    <property type="entry name" value="Plug_dom"/>
</dbReference>
<dbReference type="GO" id="GO:0015344">
    <property type="term" value="F:siderophore uptake transmembrane transporter activity"/>
    <property type="evidence" value="ECO:0007669"/>
    <property type="project" value="TreeGrafter"/>
</dbReference>
<evidence type="ECO:0000256" key="4">
    <source>
        <dbReference type="ARBA" id="ARBA00022452"/>
    </source>
</evidence>
<dbReference type="GO" id="GO:0044718">
    <property type="term" value="P:siderophore transmembrane transport"/>
    <property type="evidence" value="ECO:0007669"/>
    <property type="project" value="TreeGrafter"/>
</dbReference>
<keyword evidence="4 11" id="KW-1134">Transmembrane beta strand</keyword>
<dbReference type="InterPro" id="IPR037066">
    <property type="entry name" value="Plug_dom_sf"/>
</dbReference>
<comment type="caution">
    <text evidence="17">The sequence shown here is derived from an EMBL/GenBank/DDBJ whole genome shotgun (WGS) entry which is preliminary data.</text>
</comment>
<feature type="domain" description="TonB-dependent receptor-like beta-barrel" evidence="15">
    <location>
        <begin position="284"/>
        <end position="756"/>
    </location>
</feature>
<dbReference type="Pfam" id="PF07715">
    <property type="entry name" value="Plug"/>
    <property type="match status" value="1"/>
</dbReference>
<dbReference type="EMBL" id="WJXO01000001">
    <property type="protein sequence ID" value="MRN37784.1"/>
    <property type="molecule type" value="Genomic_DNA"/>
</dbReference>
<evidence type="ECO:0000313" key="17">
    <source>
        <dbReference type="EMBL" id="MRN37784.1"/>
    </source>
</evidence>
<dbReference type="InterPro" id="IPR010917">
    <property type="entry name" value="TonB_rcpt_CS"/>
</dbReference>
<dbReference type="InterPro" id="IPR039426">
    <property type="entry name" value="TonB-dep_rcpt-like"/>
</dbReference>
<dbReference type="InterPro" id="IPR010949">
    <property type="entry name" value="TonB_Hb/transfer/lactofer_rcpt"/>
</dbReference>
<feature type="chain" id="PRO_5030709601" evidence="14">
    <location>
        <begin position="25"/>
        <end position="806"/>
    </location>
</feature>
<evidence type="ECO:0000256" key="7">
    <source>
        <dbReference type="ARBA" id="ARBA00023077"/>
    </source>
</evidence>
<keyword evidence="8 11" id="KW-0472">Membrane</keyword>
<comment type="similarity">
    <text evidence="2 11 13">Belongs to the TonB-dependent receptor family.</text>
</comment>
<dbReference type="PROSITE" id="PS52016">
    <property type="entry name" value="TONB_DEPENDENT_REC_3"/>
    <property type="match status" value="1"/>
</dbReference>
<dbReference type="SUPFAM" id="SSF56935">
    <property type="entry name" value="Porins"/>
    <property type="match status" value="1"/>
</dbReference>
<evidence type="ECO:0000256" key="2">
    <source>
        <dbReference type="ARBA" id="ARBA00009810"/>
    </source>
</evidence>
<evidence type="ECO:0000259" key="16">
    <source>
        <dbReference type="Pfam" id="PF07715"/>
    </source>
</evidence>
<evidence type="ECO:0000256" key="12">
    <source>
        <dbReference type="PROSITE-ProRule" id="PRU10144"/>
    </source>
</evidence>
<dbReference type="CDD" id="cd01347">
    <property type="entry name" value="ligand_gated_channel"/>
    <property type="match status" value="1"/>
</dbReference>
<dbReference type="PANTHER" id="PTHR30069">
    <property type="entry name" value="TONB-DEPENDENT OUTER MEMBRANE RECEPTOR"/>
    <property type="match status" value="1"/>
</dbReference>
<evidence type="ECO:0000256" key="6">
    <source>
        <dbReference type="ARBA" id="ARBA00022729"/>
    </source>
</evidence>
<dbReference type="PROSITE" id="PS01156">
    <property type="entry name" value="TONB_DEPENDENT_REC_2"/>
    <property type="match status" value="1"/>
</dbReference>
<evidence type="ECO:0000256" key="14">
    <source>
        <dbReference type="SAM" id="SignalP"/>
    </source>
</evidence>
<protein>
    <submittedName>
        <fullName evidence="17">TonB-dependent hemoglobin/transferrin/lactoferrin family receptor</fullName>
    </submittedName>
</protein>
<keyword evidence="10 11" id="KW-0998">Cell outer membrane</keyword>
<feature type="short sequence motif" description="TonB C-terminal box" evidence="12">
    <location>
        <begin position="789"/>
        <end position="806"/>
    </location>
</feature>
<dbReference type="PANTHER" id="PTHR30069:SF29">
    <property type="entry name" value="HEMOGLOBIN AND HEMOGLOBIN-HAPTOGLOBIN-BINDING PROTEIN 1-RELATED"/>
    <property type="match status" value="1"/>
</dbReference>
<evidence type="ECO:0000256" key="9">
    <source>
        <dbReference type="ARBA" id="ARBA00023170"/>
    </source>
</evidence>
<evidence type="ECO:0000256" key="3">
    <source>
        <dbReference type="ARBA" id="ARBA00022448"/>
    </source>
</evidence>
<dbReference type="Gene3D" id="2.170.130.10">
    <property type="entry name" value="TonB-dependent receptor, plug domain"/>
    <property type="match status" value="1"/>
</dbReference>
<evidence type="ECO:0000256" key="13">
    <source>
        <dbReference type="RuleBase" id="RU003357"/>
    </source>
</evidence>
<dbReference type="RefSeq" id="WP_095502288.1">
    <property type="nucleotide sequence ID" value="NZ_WJXO01000001.1"/>
</dbReference>
<dbReference type="Proteomes" id="UP000486297">
    <property type="component" value="Unassembled WGS sequence"/>
</dbReference>
<keyword evidence="9 17" id="KW-0675">Receptor</keyword>
<keyword evidence="3 11" id="KW-0813">Transport</keyword>
<evidence type="ECO:0000256" key="1">
    <source>
        <dbReference type="ARBA" id="ARBA00004571"/>
    </source>
</evidence>
<accession>A0A7X2GXS2</accession>
<feature type="signal peptide" evidence="14">
    <location>
        <begin position="1"/>
        <end position="24"/>
    </location>
</feature>
<evidence type="ECO:0000256" key="11">
    <source>
        <dbReference type="PROSITE-ProRule" id="PRU01360"/>
    </source>
</evidence>
<keyword evidence="5 11" id="KW-0812">Transmembrane</keyword>
<sequence>MTVPFKMGVVSLLVLNAFPTVVYAADDAVNLNAIEVHGRRTPAPKLGEVKTRRSQMDENLVQDIRDMVRYDPAVSVVEGGRGNTNGFAIRGVDKDRVAINVDGLAQAESRSSEAFQELYGAYGNYNANRNAAELEHISEVAIRKGADSLASGSGALGGAIDYKTKSPGDVVNADNPFYAAVKGGYTSRNAEYLGTTDLAGYFKGFDARFVFTRRHGHETKNKTNGESFEIKNKDDKVYNPQANNSSRFGSFGKVRTRSDPQDYESKSTLLKGGYHFNEYNYLSALYEDYRMDRKTDELSNLWAADWQGNPSAEKRKRNDVTYLKRRGFQYDNQLDSEKAPWDKLTVNYDKQSIQMSTMTWDVPTDFATNGVNSDLYYVFRRINQDTNQWRVKADKSWAFDKLPNFGWDMSYGFGWSKSQNTNDNYSVFVRAFDPKFETSNRSDGEFLLEAESRKKNVFWNNSFRLGDAFRIGAGVRYDWVRNNTLSNEKFINAMRQKDLEGATAKFNSPSYGLSFDWKFVPGWTLLTKYATGFRAPTTDEMWFTFPHPDFSVKANKNLREEKSHNYEIGLAGQGGWGNLLLSGFHTRYKDFIDFAYLGQKQSERWDEKNQKWVNRGYLAPTWQNINRDKATVSGVELSGQWNLDSVGLPRGTFMTYTASYIKGKATQEDGSKTPINALAPWGAVVGLGYKQPDDRWSLKTNLSYTSRKKESDTVRSYEDTKKPWPYARHSKDYFLVDLIGHYRFGKNVTLRGGVFNMFDKQYYTWDSLRSIREFGTVNRVDNATHNGIQRFTAPGRSYALSLEAKF</sequence>
<dbReference type="AlphaFoldDB" id="A0A7X2GXS2"/>
<evidence type="ECO:0000259" key="15">
    <source>
        <dbReference type="Pfam" id="PF00593"/>
    </source>
</evidence>
<reference evidence="17" key="1">
    <citation type="journal article" name="Emerg. Infect. Dis.">
        <title>Two cases of a newly characterized neisseria species.</title>
        <authorList>
            <person name="Mustapha M."/>
            <person name="Lemos A.P.S."/>
            <person name="Harrison L.H."/>
            <person name="Vantyne D."/>
            <person name="Sacchi C.T."/>
        </authorList>
    </citation>
    <scope>NUCLEOTIDE SEQUENCE</scope>
    <source>
        <strain evidence="17">N.95.16</strain>
    </source>
</reference>
<evidence type="ECO:0000256" key="10">
    <source>
        <dbReference type="ARBA" id="ARBA00023237"/>
    </source>
</evidence>
<dbReference type="GO" id="GO:0009279">
    <property type="term" value="C:cell outer membrane"/>
    <property type="evidence" value="ECO:0007669"/>
    <property type="project" value="UniProtKB-SubCell"/>
</dbReference>
<keyword evidence="6 14" id="KW-0732">Signal</keyword>
<dbReference type="Pfam" id="PF00593">
    <property type="entry name" value="TonB_dep_Rec_b-barrel"/>
    <property type="match status" value="1"/>
</dbReference>
<dbReference type="InterPro" id="IPR000531">
    <property type="entry name" value="Beta-barrel_TonB"/>
</dbReference>
<organism evidence="17 18">
    <name type="scientific">Neisseria brasiliensis</name>
    <dbReference type="NCBI Taxonomy" id="2666100"/>
    <lineage>
        <taxon>Bacteria</taxon>
        <taxon>Pseudomonadati</taxon>
        <taxon>Pseudomonadota</taxon>
        <taxon>Betaproteobacteria</taxon>
        <taxon>Neisseriales</taxon>
        <taxon>Neisseriaceae</taxon>
        <taxon>Neisseria</taxon>
    </lineage>
</organism>
<evidence type="ECO:0000256" key="5">
    <source>
        <dbReference type="ARBA" id="ARBA00022692"/>
    </source>
</evidence>
<feature type="domain" description="TonB-dependent receptor plug" evidence="16">
    <location>
        <begin position="53"/>
        <end position="159"/>
    </location>
</feature>
<dbReference type="InterPro" id="IPR036942">
    <property type="entry name" value="Beta-barrel_TonB_sf"/>
</dbReference>
<dbReference type="NCBIfam" id="TIGR01786">
    <property type="entry name" value="TonB-hemlactrns"/>
    <property type="match status" value="1"/>
</dbReference>
<name>A0A7X2GXS2_9NEIS</name>
<comment type="subcellular location">
    <subcellularLocation>
        <location evidence="1 11">Cell outer membrane</location>
        <topology evidence="1 11">Multi-pass membrane protein</topology>
    </subcellularLocation>
</comment>
<evidence type="ECO:0000256" key="8">
    <source>
        <dbReference type="ARBA" id="ARBA00023136"/>
    </source>
</evidence>
<dbReference type="Gene3D" id="2.40.170.20">
    <property type="entry name" value="TonB-dependent receptor, beta-barrel domain"/>
    <property type="match status" value="1"/>
</dbReference>
<keyword evidence="18" id="KW-1185">Reference proteome</keyword>
<keyword evidence="7 13" id="KW-0798">TonB box</keyword>
<gene>
    <name evidence="17" type="ORF">GJU80_04575</name>
</gene>